<reference evidence="4 5" key="1">
    <citation type="submission" date="2016-03" db="EMBL/GenBank/DDBJ databases">
        <title>Draft genome sequence of Paenibacillus glacialis DSM 22343.</title>
        <authorList>
            <person name="Shin S.-K."/>
            <person name="Yi H."/>
        </authorList>
    </citation>
    <scope>NUCLEOTIDE SEQUENCE [LARGE SCALE GENOMIC DNA]</scope>
    <source>
        <strain evidence="4 5">DSM 22343</strain>
    </source>
</reference>
<dbReference type="Proteomes" id="UP000076967">
    <property type="component" value="Unassembled WGS sequence"/>
</dbReference>
<evidence type="ECO:0000313" key="4">
    <source>
        <dbReference type="EMBL" id="OAB44335.1"/>
    </source>
</evidence>
<feature type="transmembrane region" description="Helical" evidence="1">
    <location>
        <begin position="43"/>
        <end position="62"/>
    </location>
</feature>
<gene>
    <name evidence="4" type="ORF">PGLA_06645</name>
</gene>
<keyword evidence="1" id="KW-1133">Transmembrane helix</keyword>
<evidence type="ECO:0008006" key="6">
    <source>
        <dbReference type="Google" id="ProtNLM"/>
    </source>
</evidence>
<protein>
    <recommendedName>
        <fullName evidence="6">DUF4179 domain-containing protein</fullName>
    </recommendedName>
</protein>
<dbReference type="STRING" id="494026.PGLA_06645"/>
<evidence type="ECO:0000256" key="1">
    <source>
        <dbReference type="SAM" id="Phobius"/>
    </source>
</evidence>
<dbReference type="Pfam" id="PF18705">
    <property type="entry name" value="DUF5643"/>
    <property type="match status" value="1"/>
</dbReference>
<sequence>MSNPTEQETDCELDHRIETAITDGIRKGQTEITRRRKQRRRRLTGSIVTTFLFLTCLFTIRVSPVFAAMVRDIPGLEKFVDLINDTSDKGIKLALDNDFIQPVGVFEEREGMKFMVQGIIADDSRIVVFYDIQLSDKDNSALIDKISLLDDSGKEFPAVIRFNSPEEAKQDIRETGFQRGTADFQLEEGTSLPSEVILKVLLKKSALPNLSNVILDKSEGEEGTPVIEGDISGTEFNVKIPIDRARFAGLQEEYIIGETIKIEGQSITFAKAVVSPLSISLYIDYDNDNSKQVFGPGDIVLVDDEGTVWNNTIGVMVKDHPVYHFESPYFREPKSLTIKGSWFRALDKNKLSVIVDTEKGQLLQAPDGKLNYRGLTNVDKNMKLDFSLNGLDPADKMMYSLLFEEEFTDAAGIGYKKTYLEGSTTTGYFRGSSTVEQHSLQYI</sequence>
<feature type="domain" description="DUF5643" evidence="3">
    <location>
        <begin position="252"/>
        <end position="352"/>
    </location>
</feature>
<organism evidence="4 5">
    <name type="scientific">Paenibacillus glacialis</name>
    <dbReference type="NCBI Taxonomy" id="494026"/>
    <lineage>
        <taxon>Bacteria</taxon>
        <taxon>Bacillati</taxon>
        <taxon>Bacillota</taxon>
        <taxon>Bacilli</taxon>
        <taxon>Bacillales</taxon>
        <taxon>Paenibacillaceae</taxon>
        <taxon>Paenibacillus</taxon>
    </lineage>
</organism>
<evidence type="ECO:0000259" key="3">
    <source>
        <dbReference type="Pfam" id="PF18705"/>
    </source>
</evidence>
<keyword evidence="1" id="KW-0472">Membrane</keyword>
<feature type="domain" description="DUF4179" evidence="2">
    <location>
        <begin position="39"/>
        <end position="133"/>
    </location>
</feature>
<proteinExistence type="predicted"/>
<dbReference type="AlphaFoldDB" id="A0A168M7Q6"/>
<dbReference type="InterPro" id="IPR025436">
    <property type="entry name" value="DUF4179"/>
</dbReference>
<dbReference type="InterPro" id="IPR040680">
    <property type="entry name" value="DUF5643"/>
</dbReference>
<dbReference type="EMBL" id="LVJH01000007">
    <property type="protein sequence ID" value="OAB44335.1"/>
    <property type="molecule type" value="Genomic_DNA"/>
</dbReference>
<evidence type="ECO:0000313" key="5">
    <source>
        <dbReference type="Proteomes" id="UP000076967"/>
    </source>
</evidence>
<accession>A0A168M7Q6</accession>
<dbReference type="OrthoDB" id="2725974at2"/>
<keyword evidence="5" id="KW-1185">Reference proteome</keyword>
<keyword evidence="1" id="KW-0812">Transmembrane</keyword>
<evidence type="ECO:0000259" key="2">
    <source>
        <dbReference type="Pfam" id="PF13786"/>
    </source>
</evidence>
<comment type="caution">
    <text evidence="4">The sequence shown here is derived from an EMBL/GenBank/DDBJ whole genome shotgun (WGS) entry which is preliminary data.</text>
</comment>
<name>A0A168M7Q6_9BACL</name>
<dbReference type="RefSeq" id="WP_068530578.1">
    <property type="nucleotide sequence ID" value="NZ_LVJH01000007.1"/>
</dbReference>
<dbReference type="Pfam" id="PF13786">
    <property type="entry name" value="DUF4179"/>
    <property type="match status" value="1"/>
</dbReference>